<dbReference type="Gene3D" id="3.90.550.10">
    <property type="entry name" value="Spore Coat Polysaccharide Biosynthesis Protein SpsA, Chain A"/>
    <property type="match status" value="1"/>
</dbReference>
<dbReference type="PANTHER" id="PTHR43685:SF2">
    <property type="entry name" value="GLYCOSYLTRANSFERASE 2-LIKE DOMAIN-CONTAINING PROTEIN"/>
    <property type="match status" value="1"/>
</dbReference>
<organism evidence="2 3">
    <name type="scientific">Tahibacter harae</name>
    <dbReference type="NCBI Taxonomy" id="2963937"/>
    <lineage>
        <taxon>Bacteria</taxon>
        <taxon>Pseudomonadati</taxon>
        <taxon>Pseudomonadota</taxon>
        <taxon>Gammaproteobacteria</taxon>
        <taxon>Lysobacterales</taxon>
        <taxon>Rhodanobacteraceae</taxon>
        <taxon>Tahibacter</taxon>
    </lineage>
</organism>
<accession>A0ABT1QVC5</accession>
<name>A0ABT1QVC5_9GAMM</name>
<keyword evidence="2" id="KW-0328">Glycosyltransferase</keyword>
<reference evidence="2" key="1">
    <citation type="submission" date="2022-07" db="EMBL/GenBank/DDBJ databases">
        <title>Tahibacter sp., a new gammaproteobacterium isolated from the silt sample collected at pig farm.</title>
        <authorList>
            <person name="Chen H."/>
        </authorList>
    </citation>
    <scope>NUCLEOTIDE SEQUENCE</scope>
    <source>
        <strain evidence="2">P2K</strain>
    </source>
</reference>
<evidence type="ECO:0000313" key="3">
    <source>
        <dbReference type="Proteomes" id="UP001165498"/>
    </source>
</evidence>
<evidence type="ECO:0000259" key="1">
    <source>
        <dbReference type="Pfam" id="PF00535"/>
    </source>
</evidence>
<dbReference type="EMBL" id="JANFQO010000015">
    <property type="protein sequence ID" value="MCQ4166230.1"/>
    <property type="molecule type" value="Genomic_DNA"/>
</dbReference>
<comment type="caution">
    <text evidence="2">The sequence shown here is derived from an EMBL/GenBank/DDBJ whole genome shotgun (WGS) entry which is preliminary data.</text>
</comment>
<keyword evidence="2" id="KW-0808">Transferase</keyword>
<proteinExistence type="predicted"/>
<dbReference type="SUPFAM" id="SSF53448">
    <property type="entry name" value="Nucleotide-diphospho-sugar transferases"/>
    <property type="match status" value="1"/>
</dbReference>
<dbReference type="InterPro" id="IPR001173">
    <property type="entry name" value="Glyco_trans_2-like"/>
</dbReference>
<feature type="domain" description="Glycosyltransferase 2-like" evidence="1">
    <location>
        <begin position="9"/>
        <end position="173"/>
    </location>
</feature>
<dbReference type="InterPro" id="IPR029044">
    <property type="entry name" value="Nucleotide-diphossugar_trans"/>
</dbReference>
<protein>
    <submittedName>
        <fullName evidence="2">Glycosyltransferase</fullName>
        <ecNumber evidence="2">2.4.-.-</ecNumber>
    </submittedName>
</protein>
<sequence length="326" mass="36464">MTPPPFSASILLLAWRSAETIAAAIDGALAQTVPCEIIISDDSSPDDTFAIAQRHVAGYSGPHRVTVRRTERNLGLGGHLSELLAIAGGEIIVYMAGDDISRPQRVARCLAAFSENPDVYIVGSCVDEIDAQGRPLRAGVRHMPAQFDLAYFARAGKLVTLLGASVAYRRELYTRFGPIDAMVEDNILSLRAALLGRGLCLDEVLIDYRVHADSLGAWVFARGDDSPQRFRRRYERTVRMYREIAADLQRALEGPLQLDPARRRLALQLVQMYRIEADARAAILDRPRREWLGPIWRGLRQPGLRRKSAERALKLLLPRRWFGLRS</sequence>
<dbReference type="PANTHER" id="PTHR43685">
    <property type="entry name" value="GLYCOSYLTRANSFERASE"/>
    <property type="match status" value="1"/>
</dbReference>
<dbReference type="GO" id="GO:0016757">
    <property type="term" value="F:glycosyltransferase activity"/>
    <property type="evidence" value="ECO:0007669"/>
    <property type="project" value="UniProtKB-KW"/>
</dbReference>
<dbReference type="RefSeq" id="WP_255915422.1">
    <property type="nucleotide sequence ID" value="NZ_JANFQO010000015.1"/>
</dbReference>
<dbReference type="EC" id="2.4.-.-" evidence="2"/>
<keyword evidence="3" id="KW-1185">Reference proteome</keyword>
<dbReference type="InterPro" id="IPR050834">
    <property type="entry name" value="Glycosyltransf_2"/>
</dbReference>
<gene>
    <name evidence="2" type="ORF">NM961_16030</name>
</gene>
<dbReference type="Proteomes" id="UP001165498">
    <property type="component" value="Unassembled WGS sequence"/>
</dbReference>
<evidence type="ECO:0000313" key="2">
    <source>
        <dbReference type="EMBL" id="MCQ4166230.1"/>
    </source>
</evidence>
<dbReference type="Pfam" id="PF00535">
    <property type="entry name" value="Glycos_transf_2"/>
    <property type="match status" value="1"/>
</dbReference>